<dbReference type="Pfam" id="PF05239">
    <property type="entry name" value="PRC"/>
    <property type="match status" value="1"/>
</dbReference>
<dbReference type="InterPro" id="IPR027275">
    <property type="entry name" value="PRC-brl_dom"/>
</dbReference>
<feature type="compositionally biased region" description="Low complexity" evidence="1">
    <location>
        <begin position="124"/>
        <end position="138"/>
    </location>
</feature>
<keyword evidence="5" id="KW-1185">Reference proteome</keyword>
<accession>A0ABT8BFX2</accession>
<feature type="signal peptide" evidence="2">
    <location>
        <begin position="1"/>
        <end position="22"/>
    </location>
</feature>
<dbReference type="RefSeq" id="WP_238222414.1">
    <property type="nucleotide sequence ID" value="NZ_BPQD01000003.1"/>
</dbReference>
<dbReference type="InterPro" id="IPR011033">
    <property type="entry name" value="PRC_barrel-like_sf"/>
</dbReference>
<evidence type="ECO:0000256" key="2">
    <source>
        <dbReference type="SAM" id="SignalP"/>
    </source>
</evidence>
<dbReference type="Gene3D" id="2.30.30.240">
    <property type="entry name" value="PRC-barrel domain"/>
    <property type="match status" value="1"/>
</dbReference>
<comment type="caution">
    <text evidence="4">The sequence shown here is derived from an EMBL/GenBank/DDBJ whole genome shotgun (WGS) entry which is preliminary data.</text>
</comment>
<organism evidence="4 5">
    <name type="scientific">Methylobacterium adhaesivum</name>
    <dbReference type="NCBI Taxonomy" id="333297"/>
    <lineage>
        <taxon>Bacteria</taxon>
        <taxon>Pseudomonadati</taxon>
        <taxon>Pseudomonadota</taxon>
        <taxon>Alphaproteobacteria</taxon>
        <taxon>Hyphomicrobiales</taxon>
        <taxon>Methylobacteriaceae</taxon>
        <taxon>Methylobacterium</taxon>
    </lineage>
</organism>
<dbReference type="Proteomes" id="UP001224644">
    <property type="component" value="Unassembled WGS sequence"/>
</dbReference>
<protein>
    <submittedName>
        <fullName evidence="4">PRC-barrel domain-containing protein</fullName>
    </submittedName>
</protein>
<sequence length="217" mass="22152">MRPYRRSAVLLFVLLCGTGTLAFDAPARAAEGVEATTQPRFRTAPEAGSLRVSKILGVGVIGQDHVRVGTIAEVLLGPDGRIDTVVIGVGGFLGIGEKYVAVPFDLLSWNVGDVPLTGGPTSVATPKNAASPAEAAKAGPSTMPGSDTTREVLGAVQNQHSGRVTDATGTVDARTAPAEPATILAGDSGNAPVRAELRMTKAELAAAPAFRFAGEKP</sequence>
<gene>
    <name evidence="4" type="ORF">QWZ12_09980</name>
</gene>
<dbReference type="EMBL" id="JAUFPX010000006">
    <property type="protein sequence ID" value="MDN3590941.1"/>
    <property type="molecule type" value="Genomic_DNA"/>
</dbReference>
<evidence type="ECO:0000313" key="4">
    <source>
        <dbReference type="EMBL" id="MDN3590941.1"/>
    </source>
</evidence>
<feature type="domain" description="PRC-barrel" evidence="3">
    <location>
        <begin position="50"/>
        <end position="107"/>
    </location>
</feature>
<evidence type="ECO:0000256" key="1">
    <source>
        <dbReference type="SAM" id="MobiDB-lite"/>
    </source>
</evidence>
<keyword evidence="2" id="KW-0732">Signal</keyword>
<feature type="chain" id="PRO_5047099359" evidence="2">
    <location>
        <begin position="23"/>
        <end position="217"/>
    </location>
</feature>
<dbReference type="PANTHER" id="PTHR36505">
    <property type="entry name" value="BLR1072 PROTEIN"/>
    <property type="match status" value="1"/>
</dbReference>
<reference evidence="5" key="1">
    <citation type="journal article" date="2019" name="Int. J. Syst. Evol. Microbiol.">
        <title>The Global Catalogue of Microorganisms (GCM) 10K type strain sequencing project: providing services to taxonomists for standard genome sequencing and annotation.</title>
        <authorList>
            <consortium name="The Broad Institute Genomics Platform"/>
            <consortium name="The Broad Institute Genome Sequencing Center for Infectious Disease"/>
            <person name="Wu L."/>
            <person name="Ma J."/>
        </authorList>
    </citation>
    <scope>NUCLEOTIDE SEQUENCE [LARGE SCALE GENOMIC DNA]</scope>
    <source>
        <strain evidence="5">CECT 7069</strain>
    </source>
</reference>
<proteinExistence type="predicted"/>
<evidence type="ECO:0000313" key="5">
    <source>
        <dbReference type="Proteomes" id="UP001224644"/>
    </source>
</evidence>
<dbReference type="SUPFAM" id="SSF50346">
    <property type="entry name" value="PRC-barrel domain"/>
    <property type="match status" value="1"/>
</dbReference>
<dbReference type="PANTHER" id="PTHR36505:SF1">
    <property type="entry name" value="BLR1072 PROTEIN"/>
    <property type="match status" value="1"/>
</dbReference>
<evidence type="ECO:0000259" key="3">
    <source>
        <dbReference type="Pfam" id="PF05239"/>
    </source>
</evidence>
<feature type="region of interest" description="Disordered" evidence="1">
    <location>
        <begin position="122"/>
        <end position="148"/>
    </location>
</feature>
<name>A0ABT8BFX2_9HYPH</name>